<dbReference type="PANTHER" id="PTHR14269:SF62">
    <property type="entry name" value="CDP-DIACYLGLYCEROL--GLYCEROL-3-PHOSPHATE 3-PHOSPHATIDYLTRANSFERASE 1, CHLOROPLASTIC"/>
    <property type="match status" value="1"/>
</dbReference>
<keyword evidence="8 17" id="KW-0808">Transferase</keyword>
<dbReference type="InterPro" id="IPR048254">
    <property type="entry name" value="CDP_ALCOHOL_P_TRANSF_CS"/>
</dbReference>
<evidence type="ECO:0000256" key="12">
    <source>
        <dbReference type="ARBA" id="ARBA00023136"/>
    </source>
</evidence>
<reference evidence="19 20" key="1">
    <citation type="journal article" date="2014" name="Genome Announc.">
        <title>Complete Genome Sequence of Amino Acid-Utilizing Eubacterium acidaminophilum al-2 (DSM 3953).</title>
        <authorList>
            <person name="Poehlein A."/>
            <person name="Andreesen J.R."/>
            <person name="Daniel R."/>
        </authorList>
    </citation>
    <scope>NUCLEOTIDE SEQUENCE [LARGE SCALE GENOMIC DNA]</scope>
    <source>
        <strain evidence="19 20">DSM 3953</strain>
        <plasmid evidence="20">Plasmid EAL2_808p</plasmid>
    </source>
</reference>
<dbReference type="EC" id="2.7.8.5" evidence="5"/>
<dbReference type="InterPro" id="IPR050324">
    <property type="entry name" value="CDP-alcohol_PTase-I"/>
</dbReference>
<evidence type="ECO:0000256" key="14">
    <source>
        <dbReference type="ARBA" id="ARBA00023264"/>
    </source>
</evidence>
<feature type="transmembrane region" description="Helical" evidence="18">
    <location>
        <begin position="6"/>
        <end position="27"/>
    </location>
</feature>
<keyword evidence="12 18" id="KW-0472">Membrane</keyword>
<comment type="catalytic activity">
    <reaction evidence="16">
        <text>a CDP-1,2-diacyl-sn-glycerol + sn-glycerol 3-phosphate = a 1,2-diacyl-sn-glycero-3-phospho-(1'-sn-glycero-3'-phosphate) + CMP + H(+)</text>
        <dbReference type="Rhea" id="RHEA:12593"/>
        <dbReference type="ChEBI" id="CHEBI:15378"/>
        <dbReference type="ChEBI" id="CHEBI:57597"/>
        <dbReference type="ChEBI" id="CHEBI:58332"/>
        <dbReference type="ChEBI" id="CHEBI:60110"/>
        <dbReference type="ChEBI" id="CHEBI:60377"/>
        <dbReference type="EC" id="2.7.8.5"/>
    </reaction>
</comment>
<sequence>MNMKNNIPNIITASRIPLAAIFVALFMDGRELQALIVLAFAGFTDLLDGFVARRLNLVSDTGKLLDPLSDKILAVSVLAALTIKGYVPLWVAAALAFKELLMIMLSSRLYAKNVVVQANMWGKLATFLIYVAVFSLFINKSVGTAVLYIALGASLVALIQYVLKYAKCFADRTE</sequence>
<feature type="transmembrane region" description="Helical" evidence="18">
    <location>
        <begin position="72"/>
        <end position="97"/>
    </location>
</feature>
<dbReference type="KEGG" id="eac:EAL2_808p05580"/>
<dbReference type="GO" id="GO:0006655">
    <property type="term" value="P:phosphatidylglycerol biosynthetic process"/>
    <property type="evidence" value="ECO:0007669"/>
    <property type="project" value="UniProtKB-UniPathway"/>
</dbReference>
<gene>
    <name evidence="19" type="ORF">EAL2_808p05580</name>
</gene>
<proteinExistence type="inferred from homology"/>
<evidence type="ECO:0000313" key="20">
    <source>
        <dbReference type="Proteomes" id="UP000019591"/>
    </source>
</evidence>
<dbReference type="PIRSF" id="PIRSF000847">
    <property type="entry name" value="Phos_ph_gly_syn"/>
    <property type="match status" value="1"/>
</dbReference>
<evidence type="ECO:0000256" key="4">
    <source>
        <dbReference type="ARBA" id="ARBA00010441"/>
    </source>
</evidence>
<dbReference type="eggNOG" id="COG0558">
    <property type="taxonomic scope" value="Bacteria"/>
</dbReference>
<feature type="transmembrane region" description="Helical" evidence="18">
    <location>
        <begin position="34"/>
        <end position="52"/>
    </location>
</feature>
<evidence type="ECO:0000256" key="15">
    <source>
        <dbReference type="ARBA" id="ARBA00033018"/>
    </source>
</evidence>
<keyword evidence="9 18" id="KW-0812">Transmembrane</keyword>
<geneLocation type="plasmid" evidence="19 20">
    <name>EAL2_808p</name>
</geneLocation>
<dbReference type="GO" id="GO:0008444">
    <property type="term" value="F:CDP-diacylglycerol-glycerol-3-phosphate 3-phosphatidyltransferase activity"/>
    <property type="evidence" value="ECO:0007669"/>
    <property type="project" value="UniProtKB-EC"/>
</dbReference>
<dbReference type="Proteomes" id="UP000019591">
    <property type="component" value="Plasmid EAL2_808p"/>
</dbReference>
<evidence type="ECO:0000256" key="2">
    <source>
        <dbReference type="ARBA" id="ARBA00004141"/>
    </source>
</evidence>
<comment type="similarity">
    <text evidence="4 17">Belongs to the CDP-alcohol phosphatidyltransferase class-I family.</text>
</comment>
<dbReference type="Gene3D" id="1.20.120.1760">
    <property type="match status" value="1"/>
</dbReference>
<dbReference type="PROSITE" id="PS00379">
    <property type="entry name" value="CDP_ALCOHOL_P_TRANSF"/>
    <property type="match status" value="1"/>
</dbReference>
<comment type="subcellular location">
    <subcellularLocation>
        <location evidence="2">Membrane</location>
        <topology evidence="2">Multi-pass membrane protein</topology>
    </subcellularLocation>
</comment>
<dbReference type="Pfam" id="PF01066">
    <property type="entry name" value="CDP-OH_P_transf"/>
    <property type="match status" value="1"/>
</dbReference>
<evidence type="ECO:0000256" key="8">
    <source>
        <dbReference type="ARBA" id="ARBA00022679"/>
    </source>
</evidence>
<evidence type="ECO:0000256" key="17">
    <source>
        <dbReference type="RuleBase" id="RU003750"/>
    </source>
</evidence>
<evidence type="ECO:0000256" key="7">
    <source>
        <dbReference type="ARBA" id="ARBA00022516"/>
    </source>
</evidence>
<evidence type="ECO:0000256" key="6">
    <source>
        <dbReference type="ARBA" id="ARBA00014944"/>
    </source>
</evidence>
<keyword evidence="20" id="KW-1185">Reference proteome</keyword>
<dbReference type="GO" id="GO:0016020">
    <property type="term" value="C:membrane"/>
    <property type="evidence" value="ECO:0007669"/>
    <property type="project" value="UniProtKB-SubCell"/>
</dbReference>
<comment type="pathway">
    <text evidence="3">Phospholipid metabolism; phosphatidylglycerol biosynthesis; phosphatidylglycerol from CDP-diacylglycerol: step 1/2.</text>
</comment>
<evidence type="ECO:0000256" key="16">
    <source>
        <dbReference type="ARBA" id="ARBA00048586"/>
    </source>
</evidence>
<keyword evidence="10 18" id="KW-1133">Transmembrane helix</keyword>
<feature type="transmembrane region" description="Helical" evidence="18">
    <location>
        <begin position="118"/>
        <end position="139"/>
    </location>
</feature>
<evidence type="ECO:0000256" key="1">
    <source>
        <dbReference type="ARBA" id="ARBA00003973"/>
    </source>
</evidence>
<dbReference type="InterPro" id="IPR000462">
    <property type="entry name" value="CDP-OH_P_trans"/>
</dbReference>
<evidence type="ECO:0000313" key="19">
    <source>
        <dbReference type="EMBL" id="AHM58061.1"/>
    </source>
</evidence>
<evidence type="ECO:0000256" key="10">
    <source>
        <dbReference type="ARBA" id="ARBA00022989"/>
    </source>
</evidence>
<dbReference type="PATRIC" id="fig|1286171.3.peg.2742"/>
<evidence type="ECO:0000256" key="18">
    <source>
        <dbReference type="SAM" id="Phobius"/>
    </source>
</evidence>
<dbReference type="EMBL" id="CP007453">
    <property type="protein sequence ID" value="AHM58061.1"/>
    <property type="molecule type" value="Genomic_DNA"/>
</dbReference>
<evidence type="ECO:0000256" key="5">
    <source>
        <dbReference type="ARBA" id="ARBA00013170"/>
    </source>
</evidence>
<keyword evidence="19" id="KW-0614">Plasmid</keyword>
<dbReference type="HOGENOM" id="CLU_051314_6_3_9"/>
<name>W8UBA6_PEPAC</name>
<keyword evidence="14" id="KW-1208">Phospholipid metabolism</keyword>
<dbReference type="PANTHER" id="PTHR14269">
    <property type="entry name" value="CDP-DIACYLGLYCEROL--GLYCEROL-3-PHOSPHATE 3-PHOSPHATIDYLTRANSFERASE-RELATED"/>
    <property type="match status" value="1"/>
</dbReference>
<evidence type="ECO:0000256" key="9">
    <source>
        <dbReference type="ARBA" id="ARBA00022692"/>
    </source>
</evidence>
<feature type="transmembrane region" description="Helical" evidence="18">
    <location>
        <begin position="145"/>
        <end position="163"/>
    </location>
</feature>
<comment type="function">
    <text evidence="1">This protein catalyzes the committed step to the synthesis of the acidic phospholipids.</text>
</comment>
<evidence type="ECO:0000256" key="3">
    <source>
        <dbReference type="ARBA" id="ARBA00005042"/>
    </source>
</evidence>
<evidence type="ECO:0000256" key="13">
    <source>
        <dbReference type="ARBA" id="ARBA00023209"/>
    </source>
</evidence>
<evidence type="ECO:0000256" key="11">
    <source>
        <dbReference type="ARBA" id="ARBA00023098"/>
    </source>
</evidence>
<keyword evidence="13" id="KW-0594">Phospholipid biosynthesis</keyword>
<keyword evidence="7" id="KW-0444">Lipid biosynthesis</keyword>
<dbReference type="UniPathway" id="UPA00084">
    <property type="reaction ID" value="UER00503"/>
</dbReference>
<dbReference type="InterPro" id="IPR004570">
    <property type="entry name" value="Phosphatidylglycerol_P_synth"/>
</dbReference>
<organism evidence="19 20">
    <name type="scientific">Peptoclostridium acidaminophilum DSM 3953</name>
    <dbReference type="NCBI Taxonomy" id="1286171"/>
    <lineage>
        <taxon>Bacteria</taxon>
        <taxon>Bacillati</taxon>
        <taxon>Bacillota</taxon>
        <taxon>Clostridia</taxon>
        <taxon>Peptostreptococcales</taxon>
        <taxon>Peptoclostridiaceae</taxon>
        <taxon>Peptoclostridium</taxon>
    </lineage>
</organism>
<protein>
    <recommendedName>
        <fullName evidence="6">CDP-diacylglycerol--glycerol-3-phosphate 3-phosphatidyltransferase</fullName>
        <ecNumber evidence="5">2.7.8.5</ecNumber>
    </recommendedName>
    <alternativeName>
        <fullName evidence="15">Phosphatidylglycerophosphate synthase</fullName>
    </alternativeName>
</protein>
<dbReference type="AlphaFoldDB" id="W8UBA6"/>
<accession>W8UBA6</accession>
<dbReference type="InterPro" id="IPR043130">
    <property type="entry name" value="CDP-OH_PTrfase_TM_dom"/>
</dbReference>
<keyword evidence="11" id="KW-0443">Lipid metabolism</keyword>